<evidence type="ECO:0000256" key="5">
    <source>
        <dbReference type="ARBA" id="ARBA00023136"/>
    </source>
</evidence>
<feature type="transmembrane region" description="Helical" evidence="6">
    <location>
        <begin position="38"/>
        <end position="57"/>
    </location>
</feature>
<evidence type="ECO:0000256" key="1">
    <source>
        <dbReference type="ARBA" id="ARBA00004141"/>
    </source>
</evidence>
<keyword evidence="3 6" id="KW-0812">Transmembrane</keyword>
<reference evidence="8" key="1">
    <citation type="journal article" date="2011" name="Nat. Biotechnol.">
        <title>The genomic sequence of the Chinese hamster ovary (CHO)-K1 cell line.</title>
        <authorList>
            <person name="Xu X."/>
            <person name="Nagarajan H."/>
            <person name="Lewis N.E."/>
            <person name="Pan S."/>
            <person name="Cai Z."/>
            <person name="Liu X."/>
            <person name="Chen W."/>
            <person name="Xie M."/>
            <person name="Wang W."/>
            <person name="Hammond S."/>
            <person name="Andersen M.R."/>
            <person name="Neff N."/>
            <person name="Passarelli B."/>
            <person name="Koh W."/>
            <person name="Fan H.C."/>
            <person name="Wang J."/>
            <person name="Gui Y."/>
            <person name="Lee K.H."/>
            <person name="Betenbaugh M.J."/>
            <person name="Quake S.R."/>
            <person name="Famili I."/>
            <person name="Palsson B.O."/>
            <person name="Wang J."/>
        </authorList>
    </citation>
    <scope>NUCLEOTIDE SEQUENCE [LARGE SCALE GENOMIC DNA]</scope>
    <source>
        <strain evidence="8">CHO K1 cell line</strain>
    </source>
</reference>
<evidence type="ECO:0000313" key="7">
    <source>
        <dbReference type="EMBL" id="EGW05374.1"/>
    </source>
</evidence>
<evidence type="ECO:0000256" key="4">
    <source>
        <dbReference type="ARBA" id="ARBA00022989"/>
    </source>
</evidence>
<dbReference type="PANTHER" id="PTHR10231">
    <property type="entry name" value="NUCLEOTIDE-SUGAR TRANSMEMBRANE TRANSPORTER"/>
    <property type="match status" value="1"/>
</dbReference>
<keyword evidence="5 6" id="KW-0472">Membrane</keyword>
<name>G3I084_CRIGR</name>
<dbReference type="InterPro" id="IPR007271">
    <property type="entry name" value="Nuc_sug_transpt"/>
</dbReference>
<evidence type="ECO:0000256" key="3">
    <source>
        <dbReference type="ARBA" id="ARBA00022692"/>
    </source>
</evidence>
<sequence>MKRQRLPLALQNLFLYTFGVILNLHAGSGPGPGFLEGFSGWAVLVVLNQAVNGLLVSAVMKCGSRITRLFIVPCSLVVNAVLSLVLLQLQLTAVFILATLLNGLVVCLYYGSP</sequence>
<feature type="transmembrane region" description="Helical" evidence="6">
    <location>
        <begin position="93"/>
        <end position="111"/>
    </location>
</feature>
<protein>
    <submittedName>
        <fullName evidence="7">Putative UDP-sugar transporter protein SLC35A4</fullName>
    </submittedName>
</protein>
<comment type="subcellular location">
    <subcellularLocation>
        <location evidence="1">Membrane</location>
        <topology evidence="1">Multi-pass membrane protein</topology>
    </subcellularLocation>
</comment>
<dbReference type="GO" id="GO:0015165">
    <property type="term" value="F:pyrimidine nucleotide-sugar transmembrane transporter activity"/>
    <property type="evidence" value="ECO:0007669"/>
    <property type="project" value="InterPro"/>
</dbReference>
<keyword evidence="2 7" id="KW-0762">Sugar transport</keyword>
<dbReference type="GO" id="GO:0000139">
    <property type="term" value="C:Golgi membrane"/>
    <property type="evidence" value="ECO:0007669"/>
    <property type="project" value="UniProtKB-SubCell"/>
</dbReference>
<evidence type="ECO:0000256" key="6">
    <source>
        <dbReference type="SAM" id="Phobius"/>
    </source>
</evidence>
<evidence type="ECO:0000256" key="2">
    <source>
        <dbReference type="ARBA" id="ARBA00022597"/>
    </source>
</evidence>
<accession>G3I084</accession>
<proteinExistence type="predicted"/>
<dbReference type="InParanoid" id="G3I084"/>
<feature type="transmembrane region" description="Helical" evidence="6">
    <location>
        <begin position="7"/>
        <end position="26"/>
    </location>
</feature>
<dbReference type="Proteomes" id="UP000001075">
    <property type="component" value="Unassembled WGS sequence"/>
</dbReference>
<gene>
    <name evidence="7" type="ORF">I79_016761</name>
</gene>
<keyword evidence="2 7" id="KW-0813">Transport</keyword>
<keyword evidence="4 6" id="KW-1133">Transmembrane helix</keyword>
<dbReference type="AlphaFoldDB" id="G3I084"/>
<organism evidence="7 8">
    <name type="scientific">Cricetulus griseus</name>
    <name type="common">Chinese hamster</name>
    <name type="synonym">Cricetulus barabensis griseus</name>
    <dbReference type="NCBI Taxonomy" id="10029"/>
    <lineage>
        <taxon>Eukaryota</taxon>
        <taxon>Metazoa</taxon>
        <taxon>Chordata</taxon>
        <taxon>Craniata</taxon>
        <taxon>Vertebrata</taxon>
        <taxon>Euteleostomi</taxon>
        <taxon>Mammalia</taxon>
        <taxon>Eutheria</taxon>
        <taxon>Euarchontoglires</taxon>
        <taxon>Glires</taxon>
        <taxon>Rodentia</taxon>
        <taxon>Myomorpha</taxon>
        <taxon>Muroidea</taxon>
        <taxon>Cricetidae</taxon>
        <taxon>Cricetinae</taxon>
        <taxon>Cricetulus</taxon>
    </lineage>
</organism>
<evidence type="ECO:0000313" key="8">
    <source>
        <dbReference type="Proteomes" id="UP000001075"/>
    </source>
</evidence>
<dbReference type="Pfam" id="PF04142">
    <property type="entry name" value="Nuc_sug_transp"/>
    <property type="match status" value="1"/>
</dbReference>
<dbReference type="EMBL" id="JH001000">
    <property type="protein sequence ID" value="EGW05374.1"/>
    <property type="molecule type" value="Genomic_DNA"/>
</dbReference>
<feature type="transmembrane region" description="Helical" evidence="6">
    <location>
        <begin position="69"/>
        <end position="87"/>
    </location>
</feature>